<feature type="region of interest" description="Disordered" evidence="1">
    <location>
        <begin position="329"/>
        <end position="351"/>
    </location>
</feature>
<dbReference type="Pfam" id="PF01803">
    <property type="entry name" value="LIM_bind"/>
    <property type="match status" value="1"/>
</dbReference>
<accession>A0A4C2E5R0</accession>
<feature type="compositionally biased region" description="Low complexity" evidence="1">
    <location>
        <begin position="338"/>
        <end position="351"/>
    </location>
</feature>
<dbReference type="Proteomes" id="UP000301737">
    <property type="component" value="Unassembled WGS sequence"/>
</dbReference>
<dbReference type="InterPro" id="IPR029005">
    <property type="entry name" value="LIM-bd/SEUSS"/>
</dbReference>
<feature type="region of interest" description="Disordered" evidence="1">
    <location>
        <begin position="102"/>
        <end position="131"/>
    </location>
</feature>
<evidence type="ECO:0000256" key="1">
    <source>
        <dbReference type="SAM" id="MobiDB-lite"/>
    </source>
</evidence>
<dbReference type="OrthoDB" id="774557at2759"/>
<evidence type="ECO:0000313" key="3">
    <source>
        <dbReference type="Proteomes" id="UP000301737"/>
    </source>
</evidence>
<sequence length="515" mass="57751">MDLFENSFEDSRQDVNLNSSPRIFRGLEGYSNNYIGAGVNSNINNRLSSPKRDRHSLRGSWDGTDSIEQMIDGNRRSESFDGGFLDNTGSIGETISKLIAASKRRTPRVTPPDLDNVEVGQKEEEEEGEHLSKREKILMALNSHTVRKSLSEKAIVKWYEIVAQFNEVSRNMGDPALWEEYMSKAFSKDMNIKIFEQLDSENTCFNFCFPMLFVIWGALRRCGQKGLEIKPTRPRAQALSNGSIVIEDQGCSFTSQWKGGSRLERKFDLKASLDLRFMIRWIEFNFIDRAVADWYAVSEVTEASLSNSHMVQRLAQLINLAQSAGNLPQVTPQSDIESLPSSSASSLSPASSSLTNETAIKELNSYIKAFSHLSDTNRHLRARKTLQMTDVMSSLKDLLVYQKEKQIVSPLEALDQYVSQSRVSNQPLIGRVAPVDSALRVDNLRSNDSSFEHLSAISLAKKDKYAKRRKTENRTKAMTAASSTSLASLRLSSSRISKDKTGGCNVIPGTKKIRF</sequence>
<protein>
    <submittedName>
        <fullName evidence="2">Uncharacterized protein</fullName>
    </submittedName>
</protein>
<evidence type="ECO:0000313" key="2">
    <source>
        <dbReference type="EMBL" id="GCE99607.1"/>
    </source>
</evidence>
<gene>
    <name evidence="2" type="ORF">ZYGM_003324</name>
</gene>
<keyword evidence="3" id="KW-1185">Reference proteome</keyword>
<dbReference type="AlphaFoldDB" id="A0A4C2E5R0"/>
<name>A0A4C2E5R0_9SACH</name>
<proteinExistence type="predicted"/>
<comment type="caution">
    <text evidence="2">The sequence shown here is derived from an EMBL/GenBank/DDBJ whole genome shotgun (WGS) entry which is preliminary data.</text>
</comment>
<organism evidence="2 3">
    <name type="scientific">Zygosaccharomyces mellis</name>
    <dbReference type="NCBI Taxonomy" id="42258"/>
    <lineage>
        <taxon>Eukaryota</taxon>
        <taxon>Fungi</taxon>
        <taxon>Dikarya</taxon>
        <taxon>Ascomycota</taxon>
        <taxon>Saccharomycotina</taxon>
        <taxon>Saccharomycetes</taxon>
        <taxon>Saccharomycetales</taxon>
        <taxon>Saccharomycetaceae</taxon>
        <taxon>Zygosaccharomyces</taxon>
    </lineage>
</organism>
<reference evidence="2 3" key="1">
    <citation type="submission" date="2019-01" db="EMBL/GenBank/DDBJ databases">
        <title>Draft Genome Sequencing of Zygosaccharomyces mellis Ca-7.</title>
        <authorList>
            <person name="Shiwa Y."/>
            <person name="Kanesaki Y."/>
            <person name="Ishige T."/>
            <person name="Mura K."/>
            <person name="Hori T."/>
            <person name="Tamura T."/>
        </authorList>
    </citation>
    <scope>NUCLEOTIDE SEQUENCE [LARGE SCALE GENOMIC DNA]</scope>
    <source>
        <strain evidence="2 3">Ca-7</strain>
    </source>
</reference>
<dbReference type="EMBL" id="BIMX01000011">
    <property type="protein sequence ID" value="GCE99607.1"/>
    <property type="molecule type" value="Genomic_DNA"/>
</dbReference>